<accession>A0A4Q0VJ54</accession>
<reference evidence="1 2" key="1">
    <citation type="submission" date="2018-08" db="EMBL/GenBank/DDBJ databases">
        <title>Lactobacillus suantsai sp. nov., isolated from traditional fermented suan-tsai in Taiwan.</title>
        <authorList>
            <person name="Huang C.-H."/>
        </authorList>
    </citation>
    <scope>NUCLEOTIDE SEQUENCE [LARGE SCALE GENOMIC DNA]</scope>
    <source>
        <strain evidence="1 2">BCRC 12945</strain>
    </source>
</reference>
<evidence type="ECO:0000313" key="2">
    <source>
        <dbReference type="Proteomes" id="UP000290602"/>
    </source>
</evidence>
<dbReference type="AlphaFoldDB" id="A0A4Q0VJ54"/>
<keyword evidence="2" id="KW-1185">Reference proteome</keyword>
<evidence type="ECO:0008006" key="3">
    <source>
        <dbReference type="Google" id="ProtNLM"/>
    </source>
</evidence>
<organism evidence="1 2">
    <name type="scientific">Levilactobacillus suantsaii</name>
    <dbReference type="NCBI Taxonomy" id="2292255"/>
    <lineage>
        <taxon>Bacteria</taxon>
        <taxon>Bacillati</taxon>
        <taxon>Bacillota</taxon>
        <taxon>Bacilli</taxon>
        <taxon>Lactobacillales</taxon>
        <taxon>Lactobacillaceae</taxon>
        <taxon>Levilactobacillus</taxon>
    </lineage>
</organism>
<dbReference type="EMBL" id="QXIL01000009">
    <property type="protein sequence ID" value="RXI78682.1"/>
    <property type="molecule type" value="Genomic_DNA"/>
</dbReference>
<proteinExistence type="predicted"/>
<sequence length="73" mass="8176">MKTREKVTRVLAVAGQDPYQLAAATQIPVALINNLLWHNLPVGQLTLAQAERLAAYWDRMTVVQANIPRQIKP</sequence>
<evidence type="ECO:0000313" key="1">
    <source>
        <dbReference type="EMBL" id="RXI78682.1"/>
    </source>
</evidence>
<gene>
    <name evidence="1" type="ORF">DXH47_06355</name>
</gene>
<comment type="caution">
    <text evidence="1">The sequence shown here is derived from an EMBL/GenBank/DDBJ whole genome shotgun (WGS) entry which is preliminary data.</text>
</comment>
<dbReference type="RefSeq" id="WP_129032519.1">
    <property type="nucleotide sequence ID" value="NZ_CP059603.1"/>
</dbReference>
<protein>
    <recommendedName>
        <fullName evidence="3">XRE family transcriptional regulator</fullName>
    </recommendedName>
</protein>
<name>A0A4Q0VJ54_9LACO</name>
<dbReference type="Proteomes" id="UP000290602">
    <property type="component" value="Unassembled WGS sequence"/>
</dbReference>
<dbReference type="OrthoDB" id="2317705at2"/>